<dbReference type="RefSeq" id="WP_167264233.1">
    <property type="nucleotide sequence ID" value="NZ_CAUQVH010000039.1"/>
</dbReference>
<organism evidence="3 4">
    <name type="scientific">Paenarthrobacter ilicis</name>
    <dbReference type="NCBI Taxonomy" id="43665"/>
    <lineage>
        <taxon>Bacteria</taxon>
        <taxon>Bacillati</taxon>
        <taxon>Actinomycetota</taxon>
        <taxon>Actinomycetes</taxon>
        <taxon>Micrococcales</taxon>
        <taxon>Micrococcaceae</taxon>
        <taxon>Paenarthrobacter</taxon>
    </lineage>
</organism>
<dbReference type="InterPro" id="IPR013538">
    <property type="entry name" value="ASHA1/2-like_C"/>
</dbReference>
<comment type="similarity">
    <text evidence="1">Belongs to the AHA1 family.</text>
</comment>
<dbReference type="Gene3D" id="3.30.530.20">
    <property type="match status" value="1"/>
</dbReference>
<dbReference type="Pfam" id="PF08327">
    <property type="entry name" value="AHSA1"/>
    <property type="match status" value="1"/>
</dbReference>
<protein>
    <recommendedName>
        <fullName evidence="2">Activator of Hsp90 ATPase homologue 1/2-like C-terminal domain-containing protein</fullName>
    </recommendedName>
</protein>
<name>A0ABX0THW4_9MICC</name>
<evidence type="ECO:0000313" key="3">
    <source>
        <dbReference type="EMBL" id="NIJ00526.1"/>
    </source>
</evidence>
<dbReference type="SUPFAM" id="SSF55961">
    <property type="entry name" value="Bet v1-like"/>
    <property type="match status" value="1"/>
</dbReference>
<proteinExistence type="inferred from homology"/>
<comment type="caution">
    <text evidence="3">The sequence shown here is derived from an EMBL/GenBank/DDBJ whole genome shotgun (WGS) entry which is preliminary data.</text>
</comment>
<evidence type="ECO:0000313" key="4">
    <source>
        <dbReference type="Proteomes" id="UP000802392"/>
    </source>
</evidence>
<dbReference type="InterPro" id="IPR023393">
    <property type="entry name" value="START-like_dom_sf"/>
</dbReference>
<feature type="domain" description="Activator of Hsp90 ATPase homologue 1/2-like C-terminal" evidence="2">
    <location>
        <begin position="34"/>
        <end position="154"/>
    </location>
</feature>
<keyword evidence="4" id="KW-1185">Reference proteome</keyword>
<gene>
    <name evidence="3" type="ORF">FHR86_000839</name>
</gene>
<reference evidence="3 4" key="1">
    <citation type="submission" date="2020-03" db="EMBL/GenBank/DDBJ databases">
        <title>Genomic Encyclopedia of Type Strains, Phase III (KMG-III): the genomes of soil and plant-associated and newly described type strains.</title>
        <authorList>
            <person name="Whitman W."/>
        </authorList>
    </citation>
    <scope>NUCLEOTIDE SEQUENCE [LARGE SCALE GENOMIC DNA]</scope>
    <source>
        <strain evidence="3 4">CECT 4207</strain>
    </source>
</reference>
<dbReference type="EMBL" id="JAAOZD010000002">
    <property type="protein sequence ID" value="NIJ00526.1"/>
    <property type="molecule type" value="Genomic_DNA"/>
</dbReference>
<evidence type="ECO:0000256" key="1">
    <source>
        <dbReference type="ARBA" id="ARBA00006817"/>
    </source>
</evidence>
<accession>A0ABX0THW4</accession>
<dbReference type="Proteomes" id="UP000802392">
    <property type="component" value="Unassembled WGS sequence"/>
</dbReference>
<evidence type="ECO:0000259" key="2">
    <source>
        <dbReference type="Pfam" id="PF08327"/>
    </source>
</evidence>
<sequence length="164" mass="18403">MENLFSHPAPEPEPSRAGLDDLEPLIVSVVVPTTVSHAFQGFTDHPHLWWPLEEKSVYGAGSHVEFEENLVLETAEDGRTTIWGTIDDWQPPMSFHASWYPGSTPLWSTEIRVVFQSVGEGTEVRLIHDGWEGAEDPEGTRAAYADGWPRVLERYQRFMGGVVS</sequence>